<keyword evidence="9" id="KW-0862">Zinc</keyword>
<keyword evidence="10" id="KW-0239">DNA-directed DNA polymerase</keyword>
<dbReference type="Gene3D" id="3.90.1600.10">
    <property type="entry name" value="Palm domain of DNA polymerase"/>
    <property type="match status" value="1"/>
</dbReference>
<dbReference type="EC" id="2.7.7.7" evidence="3"/>
<organism evidence="17 18">
    <name type="scientific">Parascaris equorum</name>
    <name type="common">Equine roundworm</name>
    <dbReference type="NCBI Taxonomy" id="6256"/>
    <lineage>
        <taxon>Eukaryota</taxon>
        <taxon>Metazoa</taxon>
        <taxon>Ecdysozoa</taxon>
        <taxon>Nematoda</taxon>
        <taxon>Chromadorea</taxon>
        <taxon>Rhabditida</taxon>
        <taxon>Spirurina</taxon>
        <taxon>Ascaridomorpha</taxon>
        <taxon>Ascaridoidea</taxon>
        <taxon>Ascarididae</taxon>
        <taxon>Parascaris</taxon>
    </lineage>
</organism>
<dbReference type="PANTHER" id="PTHR45812:SF1">
    <property type="entry name" value="DNA POLYMERASE ZETA CATALYTIC SUBUNIT"/>
    <property type="match status" value="1"/>
</dbReference>
<keyword evidence="17" id="KW-1185">Reference proteome</keyword>
<comment type="cofactor">
    <cofactor evidence="1">
        <name>[4Fe-4S] cluster</name>
        <dbReference type="ChEBI" id="CHEBI:49883"/>
    </cofactor>
</comment>
<evidence type="ECO:0000256" key="8">
    <source>
        <dbReference type="ARBA" id="ARBA00022763"/>
    </source>
</evidence>
<evidence type="ECO:0000256" key="4">
    <source>
        <dbReference type="ARBA" id="ARBA00021589"/>
    </source>
</evidence>
<evidence type="ECO:0000256" key="12">
    <source>
        <dbReference type="ARBA" id="ARBA00023014"/>
    </source>
</evidence>
<evidence type="ECO:0000256" key="14">
    <source>
        <dbReference type="ARBA" id="ARBA00049244"/>
    </source>
</evidence>
<evidence type="ECO:0000313" key="17">
    <source>
        <dbReference type="Proteomes" id="UP000887564"/>
    </source>
</evidence>
<keyword evidence="7" id="KW-0479">Metal-binding</keyword>
<evidence type="ECO:0000256" key="9">
    <source>
        <dbReference type="ARBA" id="ARBA00022833"/>
    </source>
</evidence>
<feature type="domain" description="DNA-directed DNA polymerase family B multifunctional" evidence="16">
    <location>
        <begin position="1"/>
        <end position="120"/>
    </location>
</feature>
<dbReference type="GO" id="GO:0005634">
    <property type="term" value="C:nucleus"/>
    <property type="evidence" value="ECO:0007669"/>
    <property type="project" value="TreeGrafter"/>
</dbReference>
<evidence type="ECO:0000256" key="11">
    <source>
        <dbReference type="ARBA" id="ARBA00023004"/>
    </source>
</evidence>
<keyword evidence="15" id="KW-1133">Transmembrane helix</keyword>
<evidence type="ECO:0000256" key="2">
    <source>
        <dbReference type="ARBA" id="ARBA00005755"/>
    </source>
</evidence>
<dbReference type="Pfam" id="PF00136">
    <property type="entry name" value="DNA_pol_B"/>
    <property type="match status" value="1"/>
</dbReference>
<keyword evidence="11" id="KW-0408">Iron</keyword>
<dbReference type="GO" id="GO:0016035">
    <property type="term" value="C:zeta DNA polymerase complex"/>
    <property type="evidence" value="ECO:0007669"/>
    <property type="project" value="InterPro"/>
</dbReference>
<dbReference type="WBParaSite" id="PEQ_0000178701-mRNA-1">
    <property type="protein sequence ID" value="PEQ_0000178701-mRNA-1"/>
    <property type="gene ID" value="PEQ_0000178701"/>
</dbReference>
<keyword evidence="8" id="KW-0227">DNA damage</keyword>
<evidence type="ECO:0000313" key="18">
    <source>
        <dbReference type="WBParaSite" id="PEQ_0000178701-mRNA-1"/>
    </source>
</evidence>
<evidence type="ECO:0000256" key="7">
    <source>
        <dbReference type="ARBA" id="ARBA00022723"/>
    </source>
</evidence>
<dbReference type="InterPro" id="IPR043502">
    <property type="entry name" value="DNA/RNA_pol_sf"/>
</dbReference>
<dbReference type="GO" id="GO:0042276">
    <property type="term" value="P:error-prone translesion synthesis"/>
    <property type="evidence" value="ECO:0007669"/>
    <property type="project" value="TreeGrafter"/>
</dbReference>
<dbReference type="InterPro" id="IPR023211">
    <property type="entry name" value="DNA_pol_palm_dom_sf"/>
</dbReference>
<keyword evidence="6" id="KW-0548">Nucleotidyltransferase</keyword>
<evidence type="ECO:0000259" key="16">
    <source>
        <dbReference type="Pfam" id="PF00136"/>
    </source>
</evidence>
<evidence type="ECO:0000256" key="15">
    <source>
        <dbReference type="SAM" id="Phobius"/>
    </source>
</evidence>
<keyword evidence="15" id="KW-0472">Membrane</keyword>
<dbReference type="GO" id="GO:0000166">
    <property type="term" value="F:nucleotide binding"/>
    <property type="evidence" value="ECO:0007669"/>
    <property type="project" value="InterPro"/>
</dbReference>
<evidence type="ECO:0000256" key="3">
    <source>
        <dbReference type="ARBA" id="ARBA00012417"/>
    </source>
</evidence>
<dbReference type="GO" id="GO:0046872">
    <property type="term" value="F:metal ion binding"/>
    <property type="evidence" value="ECO:0007669"/>
    <property type="project" value="UniProtKB-KW"/>
</dbReference>
<evidence type="ECO:0000256" key="10">
    <source>
        <dbReference type="ARBA" id="ARBA00022932"/>
    </source>
</evidence>
<evidence type="ECO:0000256" key="5">
    <source>
        <dbReference type="ARBA" id="ARBA00022679"/>
    </source>
</evidence>
<evidence type="ECO:0000256" key="6">
    <source>
        <dbReference type="ARBA" id="ARBA00022695"/>
    </source>
</evidence>
<dbReference type="FunFam" id="1.10.287.690:FF:000002">
    <property type="entry name" value="DNA polymerase zeta"/>
    <property type="match status" value="1"/>
</dbReference>
<feature type="transmembrane region" description="Helical" evidence="15">
    <location>
        <begin position="54"/>
        <end position="73"/>
    </location>
</feature>
<keyword evidence="5" id="KW-0808">Transferase</keyword>
<proteinExistence type="inferred from homology"/>
<name>A0A914RJ11_PAREQ</name>
<accession>A0A914RJ11</accession>
<dbReference type="InterPro" id="IPR006172">
    <property type="entry name" value="DNA-dir_DNA_pol_B"/>
</dbReference>
<comment type="catalytic activity">
    <reaction evidence="14">
        <text>DNA(n) + a 2'-deoxyribonucleoside 5'-triphosphate = DNA(n+1) + diphosphate</text>
        <dbReference type="Rhea" id="RHEA:22508"/>
        <dbReference type="Rhea" id="RHEA-COMP:17339"/>
        <dbReference type="Rhea" id="RHEA-COMP:17340"/>
        <dbReference type="ChEBI" id="CHEBI:33019"/>
        <dbReference type="ChEBI" id="CHEBI:61560"/>
        <dbReference type="ChEBI" id="CHEBI:173112"/>
        <dbReference type="EC" id="2.7.7.7"/>
    </reaction>
</comment>
<dbReference type="PANTHER" id="PTHR45812">
    <property type="entry name" value="DNA POLYMERASE ZETA CATALYTIC SUBUNIT"/>
    <property type="match status" value="1"/>
</dbReference>
<dbReference type="GO" id="GO:0051536">
    <property type="term" value="F:iron-sulfur cluster binding"/>
    <property type="evidence" value="ECO:0007669"/>
    <property type="project" value="UniProtKB-KW"/>
</dbReference>
<dbReference type="Proteomes" id="UP000887564">
    <property type="component" value="Unplaced"/>
</dbReference>
<dbReference type="GO" id="GO:0000724">
    <property type="term" value="P:double-strand break repair via homologous recombination"/>
    <property type="evidence" value="ECO:0007669"/>
    <property type="project" value="TreeGrafter"/>
</dbReference>
<evidence type="ECO:0000256" key="13">
    <source>
        <dbReference type="ARBA" id="ARBA00023204"/>
    </source>
</evidence>
<dbReference type="PRINTS" id="PR00106">
    <property type="entry name" value="DNAPOLB"/>
</dbReference>
<dbReference type="SUPFAM" id="SSF56672">
    <property type="entry name" value="DNA/RNA polymerases"/>
    <property type="match status" value="1"/>
</dbReference>
<dbReference type="GO" id="GO:0003887">
    <property type="term" value="F:DNA-directed DNA polymerase activity"/>
    <property type="evidence" value="ECO:0007669"/>
    <property type="project" value="UniProtKB-KW"/>
</dbReference>
<keyword evidence="12" id="KW-0411">Iron-sulfur</keyword>
<dbReference type="Gene3D" id="1.10.287.690">
    <property type="entry name" value="Helix hairpin bin"/>
    <property type="match status" value="1"/>
</dbReference>
<keyword evidence="13" id="KW-0234">DNA repair</keyword>
<dbReference type="InterPro" id="IPR006134">
    <property type="entry name" value="DNA-dir_DNA_pol_B_multi_dom"/>
</dbReference>
<reference evidence="18" key="1">
    <citation type="submission" date="2022-11" db="UniProtKB">
        <authorList>
            <consortium name="WormBaseParasite"/>
        </authorList>
    </citation>
    <scope>IDENTIFICATION</scope>
</reference>
<dbReference type="InterPro" id="IPR030559">
    <property type="entry name" value="PolZ_Rev3"/>
</dbReference>
<keyword evidence="15" id="KW-0812">Transmembrane</keyword>
<sequence>GYYRDPVIVLDFQSLYPSIVIAYNYCFSTCLGKVSHMDNATVTGFADSMELGGLVYSLPVCVSCFSGIMPIMLDEILNTRIMVKKAAKDYKDSRRLARILDARQMALKLIANVTYGYSAANFS</sequence>
<evidence type="ECO:0000256" key="1">
    <source>
        <dbReference type="ARBA" id="ARBA00001966"/>
    </source>
</evidence>
<protein>
    <recommendedName>
        <fullName evidence="4">DNA polymerase zeta catalytic subunit</fullName>
        <ecNumber evidence="3">2.7.7.7</ecNumber>
    </recommendedName>
</protein>
<dbReference type="AlphaFoldDB" id="A0A914RJ11"/>
<dbReference type="GO" id="GO:0003677">
    <property type="term" value="F:DNA binding"/>
    <property type="evidence" value="ECO:0007669"/>
    <property type="project" value="InterPro"/>
</dbReference>
<comment type="similarity">
    <text evidence="2">Belongs to the DNA polymerase type-B family.</text>
</comment>